<dbReference type="PANTHER" id="PTHR45982">
    <property type="entry name" value="REGULATOR OF CHROMOSOME CONDENSATION"/>
    <property type="match status" value="1"/>
</dbReference>
<dbReference type="SUPFAM" id="SSF50965">
    <property type="entry name" value="Galactose oxidase, central domain"/>
    <property type="match status" value="1"/>
</dbReference>
<dbReference type="PANTHER" id="PTHR45982:SF1">
    <property type="entry name" value="REGULATOR OF CHROMOSOME CONDENSATION"/>
    <property type="match status" value="1"/>
</dbReference>
<protein>
    <submittedName>
        <fullName evidence="13">InlB B-repeat-containing protein</fullName>
    </submittedName>
</protein>
<evidence type="ECO:0000256" key="6">
    <source>
        <dbReference type="ARBA" id="ARBA00022737"/>
    </source>
</evidence>
<dbReference type="InterPro" id="IPR058923">
    <property type="entry name" value="RCC1-like_dom"/>
</dbReference>
<keyword evidence="7" id="KW-0572">Peptidoglycan-anchor</keyword>
<dbReference type="InterPro" id="IPR042229">
    <property type="entry name" value="Listeria/Bacterioides_rpt_sf"/>
</dbReference>
<feature type="compositionally biased region" description="Polar residues" evidence="8">
    <location>
        <begin position="116"/>
        <end position="126"/>
    </location>
</feature>
<proteinExistence type="predicted"/>
<accession>A0ABS3IR85</accession>
<evidence type="ECO:0000313" key="13">
    <source>
        <dbReference type="EMBL" id="MBO0622879.1"/>
    </source>
</evidence>
<sequence>MAIILPASLIMGGLAAADTASGGSSVPEPTRLEQTAAGQPADPSANPPTLPATPASPKSPLPSPSPLNTASPLTTAQAAPDKPGDTGIKSKTTDSQPQTRAAYTVTFNDPDGKTHTPAQSVPSGGQASRPKDPSRDGYLFDGWFTGNTAYDFSRPVTGNITLTAKWTRITSSWSLKPTSGPAEGGTRITLTMPTTSDIRFSHISAGTEASQAVGSDGNVYGWGRLSYTQPADRPGIVTPPTGVSFTQTSAGLGFALAMGSDGNLYSWGSDLYGEMGRGDETYSPQLGKVIMPANGKKFTQFSAGYVHSLALDSDGNLYSWGSNNNGLLGNGTTDNSSTRHGTPSKVDLPTGVTKFTQISAGTNHSLALDSDGNLYSWGSNSTGQLGMGGDDYDSHNAPKKGSMPKDGTKFTQISAGYFHSLALGSDGNLYSWGDGTLGQLGRTPTSGTQDNTPGKVNLPAGVTRFTQVIAGGDHSLALGSDGNLYSWGDNTYGQLGRTPTSATPANRPGKVTMPAGVTITQASAEGGYLGDFSLALGSDGNLYSWGNNSRGQLGRTPTSATPASRPGMVAFPESPRPTGVKFDATAGTNLTDNKDGTWSVTTPQHAGGKTDVTVSWSRNGQQPDAHLDYTYINPHTVTFESDGGKPAPVQQRITGGKQATRPTSSPARDGFLFDGWFLKDAKGGSKVAYDFSQPVTADITLVAHWSPEKDSGWSISPGKGNVLGGQRATITPPRLGRGIRFSQVSAGGYQMSDAAGFSVGVASDGNAYAWGSNQHGQLGIGNTTEQNKPVNKPVKIPLPDGVDSGFTYTQAAAGGFHVLAVGSDGIVYSWGANEHGQLGDGTTVERSKPQPVPDPNDTSQPFKAVQVSAGAYDSAAISPDGRVYTWGSEGNSRDGNFNPSFTQPRKTPTPAAAPDGSGQGLQAVRVSLGWSFIMALDADGNVYAWGYNNYGQLGNNSTSSAYTATPARVRDPNSPNDPNKGLQATQISAGTDHGLAIDRNGTVLSWGHNNSGQLGNGSTYDKLVPEPVKNPGGRGSFTAVGISTGVIYSLAVDSSGNTWAWGYNAYGQLGNGSVYPLQTPTTVRSPDPSAGASASLQATRVSAAQYHSLAIGQDGNAYAWGDNQYGQLGNGSAAQSRTPTLVAFNPALLITGVKFDKTAVDPLVQTPDGSVTLTTPAHNPGQTDVAVDWTLGGTKQEPAHLAYTYEGVLPLTGGNGSIILLLAAGLLALAGAAAAGRHRHEARIQHV</sequence>
<dbReference type="SUPFAM" id="SSF50985">
    <property type="entry name" value="RCC1/BLIP-II"/>
    <property type="match status" value="2"/>
</dbReference>
<evidence type="ECO:0000313" key="14">
    <source>
        <dbReference type="Proteomes" id="UP000664299"/>
    </source>
</evidence>
<comment type="caution">
    <text evidence="13">The sequence shown here is derived from an EMBL/GenBank/DDBJ whole genome shotgun (WGS) entry which is preliminary data.</text>
</comment>
<keyword evidence="14" id="KW-1185">Reference proteome</keyword>
<dbReference type="InterPro" id="IPR051553">
    <property type="entry name" value="Ran_GTPase-activating"/>
</dbReference>
<feature type="region of interest" description="Disordered" evidence="8">
    <location>
        <begin position="329"/>
        <end position="349"/>
    </location>
</feature>
<keyword evidence="9" id="KW-1133">Transmembrane helix</keyword>
<evidence type="ECO:0000256" key="5">
    <source>
        <dbReference type="ARBA" id="ARBA00022729"/>
    </source>
</evidence>
<dbReference type="PRINTS" id="PR00633">
    <property type="entry name" value="RCCNDNSATION"/>
</dbReference>
<feature type="region of interest" description="Disordered" evidence="8">
    <location>
        <begin position="639"/>
        <end position="665"/>
    </location>
</feature>
<feature type="domain" description="RCC1-like" evidence="12">
    <location>
        <begin position="862"/>
        <end position="1143"/>
    </location>
</feature>
<evidence type="ECO:0000256" key="8">
    <source>
        <dbReference type="SAM" id="MobiDB-lite"/>
    </source>
</evidence>
<feature type="chain" id="PRO_5046464142" evidence="10">
    <location>
        <begin position="17"/>
        <end position="1247"/>
    </location>
</feature>
<feature type="compositionally biased region" description="Polar residues" evidence="8">
    <location>
        <begin position="549"/>
        <end position="562"/>
    </location>
</feature>
<dbReference type="Gene3D" id="2.60.40.4270">
    <property type="entry name" value="Listeria-Bacteroides repeat domain"/>
    <property type="match status" value="2"/>
</dbReference>
<evidence type="ECO:0000256" key="9">
    <source>
        <dbReference type="SAM" id="Phobius"/>
    </source>
</evidence>
<feature type="domain" description="RCC1-like" evidence="12">
    <location>
        <begin position="264"/>
        <end position="588"/>
    </location>
</feature>
<dbReference type="NCBIfam" id="TIGR02543">
    <property type="entry name" value="List_Bact_rpt"/>
    <property type="match status" value="2"/>
</dbReference>
<evidence type="ECO:0000256" key="3">
    <source>
        <dbReference type="ARBA" id="ARBA00022525"/>
    </source>
</evidence>
<dbReference type="PROSITE" id="PS00626">
    <property type="entry name" value="RCC1_2"/>
    <property type="match status" value="3"/>
</dbReference>
<keyword evidence="9" id="KW-0812">Transmembrane</keyword>
<keyword evidence="3" id="KW-0964">Secreted</keyword>
<feature type="compositionally biased region" description="Low complexity" evidence="8">
    <location>
        <begin position="66"/>
        <end position="75"/>
    </location>
</feature>
<name>A0ABS3IR85_9BIFI</name>
<evidence type="ECO:0000256" key="1">
    <source>
        <dbReference type="ARBA" id="ARBA00004196"/>
    </source>
</evidence>
<gene>
    <name evidence="13" type="ORF">J1F30_00580</name>
</gene>
<evidence type="ECO:0000256" key="10">
    <source>
        <dbReference type="SAM" id="SignalP"/>
    </source>
</evidence>
<dbReference type="Pfam" id="PF00415">
    <property type="entry name" value="RCC1"/>
    <property type="match status" value="1"/>
</dbReference>
<keyword evidence="9" id="KW-0472">Membrane</keyword>
<feature type="region of interest" description="Disordered" evidence="8">
    <location>
        <begin position="17"/>
        <end position="136"/>
    </location>
</feature>
<evidence type="ECO:0000259" key="11">
    <source>
        <dbReference type="Pfam" id="PF00746"/>
    </source>
</evidence>
<feature type="compositionally biased region" description="Polar residues" evidence="8">
    <location>
        <begin position="888"/>
        <end position="906"/>
    </location>
</feature>
<comment type="subcellular location">
    <subcellularLocation>
        <location evidence="1">Cell envelope</location>
    </subcellularLocation>
</comment>
<feature type="transmembrane region" description="Helical" evidence="9">
    <location>
        <begin position="1218"/>
        <end position="1236"/>
    </location>
</feature>
<dbReference type="InterPro" id="IPR019931">
    <property type="entry name" value="LPXTG_anchor"/>
</dbReference>
<keyword evidence="6" id="KW-0677">Repeat</keyword>
<dbReference type="Proteomes" id="UP000664299">
    <property type="component" value="Unassembled WGS sequence"/>
</dbReference>
<feature type="region of interest" description="Disordered" evidence="8">
    <location>
        <begin position="549"/>
        <end position="611"/>
    </location>
</feature>
<dbReference type="InterPro" id="IPR011043">
    <property type="entry name" value="Gal_Oxase/kelch_b-propeller"/>
</dbReference>
<dbReference type="InterPro" id="IPR009091">
    <property type="entry name" value="RCC1/BLIP-II"/>
</dbReference>
<evidence type="ECO:0000256" key="7">
    <source>
        <dbReference type="ARBA" id="ARBA00023088"/>
    </source>
</evidence>
<feature type="compositionally biased region" description="Polar residues" evidence="8">
    <location>
        <begin position="332"/>
        <end position="341"/>
    </location>
</feature>
<feature type="domain" description="Gram-positive cocci surface proteins LPxTG" evidence="11">
    <location>
        <begin position="1206"/>
        <end position="1241"/>
    </location>
</feature>
<feature type="region of interest" description="Disordered" evidence="8">
    <location>
        <begin position="883"/>
        <end position="918"/>
    </location>
</feature>
<keyword evidence="5 10" id="KW-0732">Signal</keyword>
<dbReference type="InterPro" id="IPR000408">
    <property type="entry name" value="Reg_chr_condens"/>
</dbReference>
<evidence type="ECO:0000259" key="12">
    <source>
        <dbReference type="Pfam" id="PF25390"/>
    </source>
</evidence>
<keyword evidence="2" id="KW-0134">Cell wall</keyword>
<feature type="region of interest" description="Disordered" evidence="8">
    <location>
        <begin position="837"/>
        <end position="861"/>
    </location>
</feature>
<dbReference type="Pfam" id="PF00746">
    <property type="entry name" value="Gram_pos_anchor"/>
    <property type="match status" value="1"/>
</dbReference>
<reference evidence="13" key="1">
    <citation type="submission" date="2021-03" db="EMBL/GenBank/DDBJ databases">
        <title>Genome sequence of Bifidobacterium asteroides strain wkB204 isolated from a honey bee gut.</title>
        <authorList>
            <person name="Motta E.V.S."/>
            <person name="Kwong W.K."/>
            <person name="Moran N.A."/>
        </authorList>
    </citation>
    <scope>NUCLEOTIDE SEQUENCE</scope>
    <source>
        <strain evidence="13">WkB204</strain>
    </source>
</reference>
<dbReference type="Pfam" id="PF25390">
    <property type="entry name" value="WD40_RLD"/>
    <property type="match status" value="2"/>
</dbReference>
<dbReference type="Pfam" id="PF09479">
    <property type="entry name" value="Flg_new"/>
    <property type="match status" value="2"/>
</dbReference>
<evidence type="ECO:0000256" key="4">
    <source>
        <dbReference type="ARBA" id="ARBA00022658"/>
    </source>
</evidence>
<organism evidence="13 14">
    <name type="scientific">Bifidobacterium asteroides</name>
    <dbReference type="NCBI Taxonomy" id="1684"/>
    <lineage>
        <taxon>Bacteria</taxon>
        <taxon>Bacillati</taxon>
        <taxon>Actinomycetota</taxon>
        <taxon>Actinomycetes</taxon>
        <taxon>Bifidobacteriales</taxon>
        <taxon>Bifidobacteriaceae</taxon>
        <taxon>Bifidobacterium</taxon>
    </lineage>
</organism>
<feature type="compositionally biased region" description="Polar residues" evidence="8">
    <location>
        <begin position="586"/>
        <end position="604"/>
    </location>
</feature>
<dbReference type="EMBL" id="JAFMNU010000001">
    <property type="protein sequence ID" value="MBO0622879.1"/>
    <property type="molecule type" value="Genomic_DNA"/>
</dbReference>
<dbReference type="InterPro" id="IPR013378">
    <property type="entry name" value="InlB-like_B-rpt"/>
</dbReference>
<keyword evidence="4" id="KW-0344">Guanine-nucleotide releasing factor</keyword>
<dbReference type="Gene3D" id="2.130.10.30">
    <property type="entry name" value="Regulator of chromosome condensation 1/beta-lactamase-inhibitor protein II"/>
    <property type="match status" value="4"/>
</dbReference>
<dbReference type="PROSITE" id="PS50012">
    <property type="entry name" value="RCC1_3"/>
    <property type="match status" value="13"/>
</dbReference>
<feature type="compositionally biased region" description="Polar residues" evidence="8">
    <location>
        <begin position="89"/>
        <end position="107"/>
    </location>
</feature>
<evidence type="ECO:0000256" key="2">
    <source>
        <dbReference type="ARBA" id="ARBA00022512"/>
    </source>
</evidence>
<feature type="signal peptide" evidence="10">
    <location>
        <begin position="1"/>
        <end position="16"/>
    </location>
</feature>